<feature type="region of interest" description="Disordered" evidence="2">
    <location>
        <begin position="656"/>
        <end position="727"/>
    </location>
</feature>
<dbReference type="AlphaFoldDB" id="A0A8S1Q2Q9"/>
<feature type="region of interest" description="Disordered" evidence="2">
    <location>
        <begin position="419"/>
        <end position="439"/>
    </location>
</feature>
<feature type="compositionally biased region" description="Basic and acidic residues" evidence="2">
    <location>
        <begin position="677"/>
        <end position="700"/>
    </location>
</feature>
<evidence type="ECO:0000256" key="2">
    <source>
        <dbReference type="SAM" id="MobiDB-lite"/>
    </source>
</evidence>
<evidence type="ECO:0000313" key="4">
    <source>
        <dbReference type="Proteomes" id="UP000692954"/>
    </source>
</evidence>
<accession>A0A8S1Q2Q9</accession>
<comment type="caution">
    <text evidence="3">The sequence shown here is derived from an EMBL/GenBank/DDBJ whole genome shotgun (WGS) entry which is preliminary data.</text>
</comment>
<dbReference type="EMBL" id="CAJJDN010000092">
    <property type="protein sequence ID" value="CAD8108958.1"/>
    <property type="molecule type" value="Genomic_DNA"/>
</dbReference>
<reference evidence="3" key="1">
    <citation type="submission" date="2021-01" db="EMBL/GenBank/DDBJ databases">
        <authorList>
            <consortium name="Genoscope - CEA"/>
            <person name="William W."/>
        </authorList>
    </citation>
    <scope>NUCLEOTIDE SEQUENCE</scope>
</reference>
<evidence type="ECO:0000313" key="3">
    <source>
        <dbReference type="EMBL" id="CAD8108958.1"/>
    </source>
</evidence>
<sequence>MDEQIINVIFDPNFTSFDSDLANMNLDKMMQVTFSEEILQKNFSVIISILKQLHKGMVLINGQVKDNSDWVQKLREESQQTDTKDKVDVIDSQVKEIHQNFATKAELQALKQRYDNILRDQDVQIKEIAKAQEQEQQQINKNAEDIIQKQQYIDQINQELDKLRKLINDQNKIISDLQTQKPDTNINQIQSKPLNDDSLKDIQNRLAQLESQYKELLKQLNNQPKNLIQPLQVKDQDYIEQPNSEVDLSDINKKLDNHEEEIQKLFELLDELKKKNRDVVTVGGQSNIDSEDLLIIKNDIKKLFTLLEQLQTQLNLASFGNSAAGEEGSNIAENQMVIILAEINKIRALLENYATQQDLTNLGQKVALQQKQTYDHIDEEIEKVRREFKINLGKKGELSEQEKLKNEIAQIKDLLNKNKRGSQPQLDSSPSKGPQLSPDFLNTFKELQDQVAQNEQELINHKSQFSQNAQQVQQKIAELENKMKQTKTDSIISGLQELREIQDQMKKDQDTNKAKIAQFGKKIDGVVTREDLLALFEPKLKQTRDELSKSIEELRIKLEKKAELEDLEKLQNDLVSRLEEVVQALIKQLANKSETKKALIYLEQRINQIFMMLEGEGGSKDQEGLFAKKQLWSCASCDKELDKFKGQLGDYRGWAHFPPKETSPERMGRFGVGYKQMQEKSKNNRDKIDKERYQNDKDRPNSQANQQFYQTGSQMSQSQNNLPKINK</sequence>
<protein>
    <submittedName>
        <fullName evidence="3">Uncharacterized protein</fullName>
    </submittedName>
</protein>
<name>A0A8S1Q2Q9_9CILI</name>
<keyword evidence="1" id="KW-0175">Coiled coil</keyword>
<gene>
    <name evidence="3" type="ORF">PSON_ATCC_30995.1.T0920164</name>
</gene>
<feature type="coiled-coil region" evidence="1">
    <location>
        <begin position="544"/>
        <end position="595"/>
    </location>
</feature>
<proteinExistence type="predicted"/>
<feature type="compositionally biased region" description="Polar residues" evidence="2">
    <location>
        <begin position="701"/>
        <end position="727"/>
    </location>
</feature>
<dbReference type="OrthoDB" id="303547at2759"/>
<feature type="coiled-coil region" evidence="1">
    <location>
        <begin position="444"/>
        <end position="489"/>
    </location>
</feature>
<feature type="compositionally biased region" description="Basic and acidic residues" evidence="2">
    <location>
        <begin position="658"/>
        <end position="668"/>
    </location>
</feature>
<dbReference type="Proteomes" id="UP000692954">
    <property type="component" value="Unassembled WGS sequence"/>
</dbReference>
<keyword evidence="4" id="KW-1185">Reference proteome</keyword>
<feature type="coiled-coil region" evidence="1">
    <location>
        <begin position="129"/>
        <end position="275"/>
    </location>
</feature>
<feature type="compositionally biased region" description="Polar residues" evidence="2">
    <location>
        <begin position="421"/>
        <end position="434"/>
    </location>
</feature>
<organism evidence="3 4">
    <name type="scientific">Paramecium sonneborni</name>
    <dbReference type="NCBI Taxonomy" id="65129"/>
    <lineage>
        <taxon>Eukaryota</taxon>
        <taxon>Sar</taxon>
        <taxon>Alveolata</taxon>
        <taxon>Ciliophora</taxon>
        <taxon>Intramacronucleata</taxon>
        <taxon>Oligohymenophorea</taxon>
        <taxon>Peniculida</taxon>
        <taxon>Parameciidae</taxon>
        <taxon>Paramecium</taxon>
    </lineage>
</organism>
<evidence type="ECO:0000256" key="1">
    <source>
        <dbReference type="SAM" id="Coils"/>
    </source>
</evidence>